<sequence length="259" mass="28440">MSHTAADSHTYTDTENGAVHHAHAHACPAPGGFKEANRQWFDSQAHNYEGGYEAQPAAQDMAKKAGAAFLEAFPFDKSQTIVMDFACGTGMISQQLAPHSKKIIGVDISPKSVDFYNERVAKQGVPQEEMKAICADLAERGKAESDAFDGIEFDVIVCSGAYHHFDDINDMTKILTSYLKPETGTLVIVDIIKSPEAAYLLSKHNHIVVNTNGFDEESIRSVFVDAGDLQNFSFKPAFQMTWHEKNVELFVAKGIRPGL</sequence>
<dbReference type="GO" id="GO:0032259">
    <property type="term" value="P:methylation"/>
    <property type="evidence" value="ECO:0007669"/>
    <property type="project" value="UniProtKB-KW"/>
</dbReference>
<dbReference type="InterPro" id="IPR013217">
    <property type="entry name" value="Methyltransf_12"/>
</dbReference>
<dbReference type="Pfam" id="PF08242">
    <property type="entry name" value="Methyltransf_12"/>
    <property type="match status" value="1"/>
</dbReference>
<evidence type="ECO:0000313" key="3">
    <source>
        <dbReference type="EMBL" id="CUA72130.1"/>
    </source>
</evidence>
<protein>
    <submittedName>
        <fullName evidence="3">Putative methyltransferase C1347,09 [Schizosaccharomyces pombe 972h-]</fullName>
    </submittedName>
</protein>
<evidence type="ECO:0000256" key="1">
    <source>
        <dbReference type="ARBA" id="ARBA00022679"/>
    </source>
</evidence>
<dbReference type="SUPFAM" id="SSF53335">
    <property type="entry name" value="S-adenosyl-L-methionine-dependent methyltransferases"/>
    <property type="match status" value="1"/>
</dbReference>
<dbReference type="AlphaFoldDB" id="A0A0K6G0S5"/>
<feature type="domain" description="Methyltransferase type 12" evidence="2">
    <location>
        <begin position="83"/>
        <end position="182"/>
    </location>
</feature>
<dbReference type="CDD" id="cd02440">
    <property type="entry name" value="AdoMet_MTases"/>
    <property type="match status" value="1"/>
</dbReference>
<keyword evidence="4" id="KW-1185">Reference proteome</keyword>
<dbReference type="PANTHER" id="PTHR43861:SF3">
    <property type="entry name" value="PUTATIVE (AFU_ORTHOLOGUE AFUA_2G14390)-RELATED"/>
    <property type="match status" value="1"/>
</dbReference>
<organism evidence="3 4">
    <name type="scientific">Rhizoctonia solani</name>
    <dbReference type="NCBI Taxonomy" id="456999"/>
    <lineage>
        <taxon>Eukaryota</taxon>
        <taxon>Fungi</taxon>
        <taxon>Dikarya</taxon>
        <taxon>Basidiomycota</taxon>
        <taxon>Agaricomycotina</taxon>
        <taxon>Agaricomycetes</taxon>
        <taxon>Cantharellales</taxon>
        <taxon>Ceratobasidiaceae</taxon>
        <taxon>Rhizoctonia</taxon>
    </lineage>
</organism>
<keyword evidence="1 3" id="KW-0808">Transferase</keyword>
<reference evidence="3 4" key="1">
    <citation type="submission" date="2015-07" db="EMBL/GenBank/DDBJ databases">
        <authorList>
            <person name="Noorani M."/>
        </authorList>
    </citation>
    <scope>NUCLEOTIDE SEQUENCE [LARGE SCALE GENOMIC DNA]</scope>
    <source>
        <strain evidence="3">BBA 69670</strain>
    </source>
</reference>
<dbReference type="PANTHER" id="PTHR43861">
    <property type="entry name" value="TRANS-ACONITATE 2-METHYLTRANSFERASE-RELATED"/>
    <property type="match status" value="1"/>
</dbReference>
<name>A0A0K6G0S5_9AGAM</name>
<accession>A0A0K6G0S5</accession>
<dbReference type="Proteomes" id="UP000044841">
    <property type="component" value="Unassembled WGS sequence"/>
</dbReference>
<dbReference type="Gene3D" id="3.40.50.150">
    <property type="entry name" value="Vaccinia Virus protein VP39"/>
    <property type="match status" value="1"/>
</dbReference>
<dbReference type="EMBL" id="CYGV01001289">
    <property type="protein sequence ID" value="CUA72130.1"/>
    <property type="molecule type" value="Genomic_DNA"/>
</dbReference>
<dbReference type="GO" id="GO:0008168">
    <property type="term" value="F:methyltransferase activity"/>
    <property type="evidence" value="ECO:0007669"/>
    <property type="project" value="UniProtKB-KW"/>
</dbReference>
<keyword evidence="3" id="KW-0489">Methyltransferase</keyword>
<proteinExistence type="predicted"/>
<evidence type="ECO:0000313" key="4">
    <source>
        <dbReference type="Proteomes" id="UP000044841"/>
    </source>
</evidence>
<evidence type="ECO:0000259" key="2">
    <source>
        <dbReference type="Pfam" id="PF08242"/>
    </source>
</evidence>
<dbReference type="InterPro" id="IPR029063">
    <property type="entry name" value="SAM-dependent_MTases_sf"/>
</dbReference>
<gene>
    <name evidence="3" type="ORF">RSOLAG22IIIB_00792</name>
</gene>